<dbReference type="InterPro" id="IPR001611">
    <property type="entry name" value="Leu-rich_rpt"/>
</dbReference>
<dbReference type="Proteomes" id="UP000515124">
    <property type="component" value="Unplaced"/>
</dbReference>
<dbReference type="InterPro" id="IPR032675">
    <property type="entry name" value="LRR_dom_sf"/>
</dbReference>
<dbReference type="SMART" id="SM00369">
    <property type="entry name" value="LRR_TYP"/>
    <property type="match status" value="8"/>
</dbReference>
<evidence type="ECO:0000256" key="3">
    <source>
        <dbReference type="ARBA" id="ARBA00022475"/>
    </source>
</evidence>
<comment type="similarity">
    <text evidence="2">Belongs to the RLP family.</text>
</comment>
<evidence type="ECO:0000256" key="5">
    <source>
        <dbReference type="ARBA" id="ARBA00022692"/>
    </source>
</evidence>
<accession>A0A6P5RH99</accession>
<dbReference type="InterPro" id="IPR003591">
    <property type="entry name" value="Leu-rich_rpt_typical-subtyp"/>
</dbReference>
<dbReference type="InterPro" id="IPR013210">
    <property type="entry name" value="LRR_N_plant-typ"/>
</dbReference>
<feature type="signal peptide" evidence="12">
    <location>
        <begin position="1"/>
        <end position="23"/>
    </location>
</feature>
<dbReference type="RefSeq" id="XP_021800206.1">
    <property type="nucleotide sequence ID" value="XM_021944514.1"/>
</dbReference>
<dbReference type="GeneID" id="110744523"/>
<feature type="domain" description="Leucine-rich repeat-containing N-terminal plant-type" evidence="13">
    <location>
        <begin position="44"/>
        <end position="79"/>
    </location>
</feature>
<keyword evidence="8" id="KW-1133">Transmembrane helix</keyword>
<evidence type="ECO:0000313" key="15">
    <source>
        <dbReference type="Proteomes" id="UP000515124"/>
    </source>
</evidence>
<dbReference type="SUPFAM" id="SSF52058">
    <property type="entry name" value="L domain-like"/>
    <property type="match status" value="1"/>
</dbReference>
<keyword evidence="10" id="KW-0675">Receptor</keyword>
<gene>
    <name evidence="16" type="primary">LOC110744523</name>
</gene>
<evidence type="ECO:0000256" key="1">
    <source>
        <dbReference type="ARBA" id="ARBA00004251"/>
    </source>
</evidence>
<evidence type="ECO:0000256" key="8">
    <source>
        <dbReference type="ARBA" id="ARBA00022989"/>
    </source>
</evidence>
<keyword evidence="15" id="KW-1185">Reference proteome</keyword>
<dbReference type="PANTHER" id="PTHR48063:SF81">
    <property type="entry name" value="LEUCINE-RICH REPEAT-CONTAINING N-TERMINAL PLANT-TYPE DOMAIN-CONTAINING PROTEIN"/>
    <property type="match status" value="1"/>
</dbReference>
<feature type="chain" id="PRO_5028189434" evidence="12">
    <location>
        <begin position="24"/>
        <end position="1234"/>
    </location>
</feature>
<evidence type="ECO:0000256" key="12">
    <source>
        <dbReference type="SAM" id="SignalP"/>
    </source>
</evidence>
<dbReference type="PANTHER" id="PTHR48063">
    <property type="entry name" value="LRR RECEPTOR-LIKE KINASE"/>
    <property type="match status" value="1"/>
</dbReference>
<protein>
    <submittedName>
        <fullName evidence="16">LRR receptor-like serine/threonine-protein kinase FLS2</fullName>
    </submittedName>
</protein>
<dbReference type="KEGG" id="pavi:110744523"/>
<dbReference type="SMART" id="SM00365">
    <property type="entry name" value="LRR_SD22"/>
    <property type="match status" value="5"/>
</dbReference>
<sequence>MGHCSVSASIQLVSLIILSGILSLETIKLGFCNNDHNVGCIDIERKALLKLKKDLTDPSGRLSSWVGEDCCIWSGVGCNNITGRVNRLDLGNHAFGGEINPSLLVLKDLDYLDLSMNLFGGVFPSFIGSLEKLKYLDLSGLFFVGVIPPNLGNLSRLLYLDLKSYGTLETDLQWLATLSSLKYLNLEGLNLTKATSYWLPAVNMLPSLVELYLPSCSLPMLPLTLPSINFTSLSVLHLSGNKFTSTIPPWLFNLTKLENLDFSFNSLTGTLPDSLGHLKSLRYLNLSDNSLQGSIPKSIGNLTSLEEFNLEWNQISGIIPESLGELSSLVSLRISSNTWEGAITEAHFVKLEGLEEVSIGNHPQNISLVFNVSCDWIPPFKLRYLEIKSCQLGPKFPTWLRNQTQLTKVVLRNAGISGTIPDWFLQLDLQLDELNFADNQLSGRVPNSLRFSYASTVDLTSNLFEGPLPLWSSNIGWLYLRDNLFSGPIPHNIGQVMTNLTYLDISMNSLSGSIPLSFGNLSQLQFILIANNLLSGEIPHFWNNIPSLGCIDLSNNSLSGTIPRSLGSLTSLEFLSLSSNNFSGEVPSLKNCTNLNILDLGDNKFSGPILASIGESMPYLQILSLRSNSFMGSIPLKLCGLPALHILDFSHNNLSGNIPHCIGNLSYLKSEFTDEYNYGYLGRFELVSKGRVFVYDYLSILYLVTSIDLSDNKLSGEIPMGLTSLIKLGTLNLSMNHLTGNIPANIGNLESIETLDLSMNKLSGSIPLRMVNLTFLNHLNMSYNNLSGKIPTGNQFQTFVDPSIYEGNPGLSSCPLPIVCQDNEGPPQVPSGDGGEDDDNLEKLQFVISLVIGFCAGFWGVFGTLAIKRSWRYAYFHFLDKVKDDVLDFVSSIARCVIQHGGEPGAGDRCVRAAVWARAGRALGWRLERRGAGPACNVGLRWASWPRALGLRIGSEPRAGAGALRGPGWSRKLAGMESDASWAGGAGWAVTTLGRAVTTLGRVCSTTMSSEGRSRSPSLQVPLYQWGGSQVPKKKFVANLHRVTTEAQFKTWRALFDSAIPRDVHVKLAEPSSDSVPRVDPNNPGARIITFRPFYFSLGFTFPLSKLFRDVFCAMECAPSQCTPNVYRAILCFENLSRFFKLGLTVREFFYFFEVRHFEKYAQVRACQPRLFDSFSQGDHVWSKDVLEVSGRWEGEVGDGPLVPLTYCDGNAIRKKLVLDPDMTKVQQALNIPA</sequence>
<dbReference type="FunFam" id="3.80.10.10:FF:000213">
    <property type="entry name" value="Tyrosine-sulfated glycopeptide receptor 1"/>
    <property type="match status" value="1"/>
</dbReference>
<reference evidence="16" key="1">
    <citation type="submission" date="2025-08" db="UniProtKB">
        <authorList>
            <consortium name="RefSeq"/>
        </authorList>
    </citation>
    <scope>IDENTIFICATION</scope>
</reference>
<keyword evidence="9" id="KW-0472">Membrane</keyword>
<dbReference type="InterPro" id="IPR046956">
    <property type="entry name" value="RLP23-like"/>
</dbReference>
<evidence type="ECO:0000313" key="16">
    <source>
        <dbReference type="RefSeq" id="XP_021800206.1"/>
    </source>
</evidence>
<feature type="domain" description="Disease resistance R13L4/SHOC-2-like LRR" evidence="14">
    <location>
        <begin position="232"/>
        <end position="407"/>
    </location>
</feature>
<evidence type="ECO:0000256" key="10">
    <source>
        <dbReference type="ARBA" id="ARBA00023170"/>
    </source>
</evidence>
<keyword evidence="4" id="KW-0433">Leucine-rich repeat</keyword>
<proteinExistence type="inferred from homology"/>
<dbReference type="AlphaFoldDB" id="A0A6P5RH99"/>
<evidence type="ECO:0000256" key="11">
    <source>
        <dbReference type="ARBA" id="ARBA00023180"/>
    </source>
</evidence>
<dbReference type="Gene3D" id="3.80.10.10">
    <property type="entry name" value="Ribonuclease Inhibitor"/>
    <property type="match status" value="5"/>
</dbReference>
<dbReference type="GO" id="GO:0005886">
    <property type="term" value="C:plasma membrane"/>
    <property type="evidence" value="ECO:0007669"/>
    <property type="project" value="UniProtKB-SubCell"/>
</dbReference>
<evidence type="ECO:0000259" key="13">
    <source>
        <dbReference type="Pfam" id="PF08263"/>
    </source>
</evidence>
<name>A0A6P5RH99_PRUAV</name>
<keyword evidence="5" id="KW-0812">Transmembrane</keyword>
<keyword evidence="3" id="KW-1003">Cell membrane</keyword>
<keyword evidence="6 12" id="KW-0732">Signal</keyword>
<keyword evidence="7" id="KW-0677">Repeat</keyword>
<dbReference type="Pfam" id="PF23598">
    <property type="entry name" value="LRR_14"/>
    <property type="match status" value="1"/>
</dbReference>
<evidence type="ECO:0000256" key="2">
    <source>
        <dbReference type="ARBA" id="ARBA00009592"/>
    </source>
</evidence>
<dbReference type="FunFam" id="3.80.10.10:FF:000221">
    <property type="entry name" value="Leucine-rich repeat receptor-like protein kinase PXL1"/>
    <property type="match status" value="1"/>
</dbReference>
<dbReference type="Pfam" id="PF00560">
    <property type="entry name" value="LRR_1"/>
    <property type="match status" value="9"/>
</dbReference>
<dbReference type="FunFam" id="3.80.10.10:FF:000095">
    <property type="entry name" value="LRR receptor-like serine/threonine-protein kinase GSO1"/>
    <property type="match status" value="1"/>
</dbReference>
<organism evidence="15 16">
    <name type="scientific">Prunus avium</name>
    <name type="common">Cherry</name>
    <name type="synonym">Cerasus avium</name>
    <dbReference type="NCBI Taxonomy" id="42229"/>
    <lineage>
        <taxon>Eukaryota</taxon>
        <taxon>Viridiplantae</taxon>
        <taxon>Streptophyta</taxon>
        <taxon>Embryophyta</taxon>
        <taxon>Tracheophyta</taxon>
        <taxon>Spermatophyta</taxon>
        <taxon>Magnoliopsida</taxon>
        <taxon>eudicotyledons</taxon>
        <taxon>Gunneridae</taxon>
        <taxon>Pentapetalae</taxon>
        <taxon>rosids</taxon>
        <taxon>fabids</taxon>
        <taxon>Rosales</taxon>
        <taxon>Rosaceae</taxon>
        <taxon>Amygdaloideae</taxon>
        <taxon>Amygdaleae</taxon>
        <taxon>Prunus</taxon>
    </lineage>
</organism>
<evidence type="ECO:0000256" key="7">
    <source>
        <dbReference type="ARBA" id="ARBA00022737"/>
    </source>
</evidence>
<dbReference type="InterPro" id="IPR055414">
    <property type="entry name" value="LRR_R13L4/SHOC2-like"/>
</dbReference>
<keyword evidence="11" id="KW-0325">Glycoprotein</keyword>
<evidence type="ECO:0000256" key="6">
    <source>
        <dbReference type="ARBA" id="ARBA00022729"/>
    </source>
</evidence>
<evidence type="ECO:0000256" key="9">
    <source>
        <dbReference type="ARBA" id="ARBA00023136"/>
    </source>
</evidence>
<comment type="subcellular location">
    <subcellularLocation>
        <location evidence="1">Cell membrane</location>
        <topology evidence="1">Single-pass type I membrane protein</topology>
    </subcellularLocation>
</comment>
<evidence type="ECO:0000259" key="14">
    <source>
        <dbReference type="Pfam" id="PF23598"/>
    </source>
</evidence>
<dbReference type="Pfam" id="PF08263">
    <property type="entry name" value="LRRNT_2"/>
    <property type="match status" value="1"/>
</dbReference>
<evidence type="ECO:0000256" key="4">
    <source>
        <dbReference type="ARBA" id="ARBA00022614"/>
    </source>
</evidence>
<dbReference type="SUPFAM" id="SSF52047">
    <property type="entry name" value="RNI-like"/>
    <property type="match status" value="1"/>
</dbReference>